<dbReference type="OrthoDB" id="6373033at2759"/>
<dbReference type="Proteomes" id="UP000324222">
    <property type="component" value="Unassembled WGS sequence"/>
</dbReference>
<accession>A0A5B7HG21</accession>
<evidence type="ECO:0000313" key="2">
    <source>
        <dbReference type="Proteomes" id="UP000324222"/>
    </source>
</evidence>
<dbReference type="EMBL" id="VSRR010027984">
    <property type="protein sequence ID" value="MPC68525.1"/>
    <property type="molecule type" value="Genomic_DNA"/>
</dbReference>
<dbReference type="AlphaFoldDB" id="A0A5B7HG21"/>
<name>A0A5B7HG21_PORTR</name>
<proteinExistence type="predicted"/>
<evidence type="ECO:0000313" key="1">
    <source>
        <dbReference type="EMBL" id="MPC68525.1"/>
    </source>
</evidence>
<comment type="caution">
    <text evidence="1">The sequence shown here is derived from an EMBL/GenBank/DDBJ whole genome shotgun (WGS) entry which is preliminary data.</text>
</comment>
<protein>
    <submittedName>
        <fullName evidence="1">Uncharacterized protein</fullName>
    </submittedName>
</protein>
<sequence>MPTYTAETFLVRSLLSDHFALETALPVQFAQAVPRKCLTVPLSRMAGLVVHVVAWYATVKGSFADAEALYDGLLHTIEGFIVTPRALARAHAPRCWTYAADPVILSCQQTLTAYQRRWQFNPADTESRDAMATMARHLMDLQQQERKKYWVSFLDKVRRTWSLQEVWHHVNSVQGTSRRQVCDHDPAGRARELVLQWKEASSFSGLPVERQEALDQQRP</sequence>
<keyword evidence="2" id="KW-1185">Reference proteome</keyword>
<organism evidence="1 2">
    <name type="scientific">Portunus trituberculatus</name>
    <name type="common">Swimming crab</name>
    <name type="synonym">Neptunus trituberculatus</name>
    <dbReference type="NCBI Taxonomy" id="210409"/>
    <lineage>
        <taxon>Eukaryota</taxon>
        <taxon>Metazoa</taxon>
        <taxon>Ecdysozoa</taxon>
        <taxon>Arthropoda</taxon>
        <taxon>Crustacea</taxon>
        <taxon>Multicrustacea</taxon>
        <taxon>Malacostraca</taxon>
        <taxon>Eumalacostraca</taxon>
        <taxon>Eucarida</taxon>
        <taxon>Decapoda</taxon>
        <taxon>Pleocyemata</taxon>
        <taxon>Brachyura</taxon>
        <taxon>Eubrachyura</taxon>
        <taxon>Portunoidea</taxon>
        <taxon>Portunidae</taxon>
        <taxon>Portuninae</taxon>
        <taxon>Portunus</taxon>
    </lineage>
</organism>
<reference evidence="1 2" key="1">
    <citation type="submission" date="2019-05" db="EMBL/GenBank/DDBJ databases">
        <title>Another draft genome of Portunus trituberculatus and its Hox gene families provides insights of decapod evolution.</title>
        <authorList>
            <person name="Jeong J.-H."/>
            <person name="Song I."/>
            <person name="Kim S."/>
            <person name="Choi T."/>
            <person name="Kim D."/>
            <person name="Ryu S."/>
            <person name="Kim W."/>
        </authorList>
    </citation>
    <scope>NUCLEOTIDE SEQUENCE [LARGE SCALE GENOMIC DNA]</scope>
    <source>
        <tissue evidence="1">Muscle</tissue>
    </source>
</reference>
<gene>
    <name evidence="1" type="ORF">E2C01_062727</name>
</gene>